<name>M2ULU4_COCH5</name>
<protein>
    <submittedName>
        <fullName evidence="3">Uncharacterized protein</fullName>
    </submittedName>
</protein>
<accession>M2ULU4</accession>
<sequence>MAFLILWLLLCTSVSFAHQEELLQLGSRSLNLHPFHYNMMVNTSAEDPELDRYLWKGIKNDDAVPTKTGGKVITYSLQSKLGKRARQTYGPLIKTPCLFCGKKARSVSNVNLGQFTPESMIQRMKWGATFGQCLFYGQRSKALKDNPDYRGASLSRWTTDWGCLQPAIRQEFYRTIWQLWPNEKGDVRDSCETGQNYYCLDYSNPRCCWLNGLLGEKSQWKDNGMKYFKAMSRAMAMTCTGEVFVMLDNKKMLKKQYTHALDTPSIWLYDELPELQKRYNQGVVTKLTVIRVGDMRRFDRTGYAFRNEPEPSDASEGDAGAPPSDENTRFVRSVSEDDKDEKEVAAMAIRIAEALKKKQAELILTGGMEQAKSEWYNLQKRGVCPSGADQETPGMDWFG</sequence>
<feature type="region of interest" description="Disordered" evidence="1">
    <location>
        <begin position="302"/>
        <end position="338"/>
    </location>
</feature>
<proteinExistence type="predicted"/>
<feature type="chain" id="PRO_5004026923" evidence="2">
    <location>
        <begin position="18"/>
        <end position="399"/>
    </location>
</feature>
<dbReference type="OrthoDB" id="5237073at2759"/>
<evidence type="ECO:0000313" key="3">
    <source>
        <dbReference type="EMBL" id="EMD94591.1"/>
    </source>
</evidence>
<reference evidence="3 4" key="1">
    <citation type="journal article" date="2012" name="PLoS Pathog.">
        <title>Diverse lifestyles and strategies of plant pathogenesis encoded in the genomes of eighteen Dothideomycetes fungi.</title>
        <authorList>
            <person name="Ohm R.A."/>
            <person name="Feau N."/>
            <person name="Henrissat B."/>
            <person name="Schoch C.L."/>
            <person name="Horwitz B.A."/>
            <person name="Barry K.W."/>
            <person name="Condon B.J."/>
            <person name="Copeland A.C."/>
            <person name="Dhillon B."/>
            <person name="Glaser F."/>
            <person name="Hesse C.N."/>
            <person name="Kosti I."/>
            <person name="LaButti K."/>
            <person name="Lindquist E.A."/>
            <person name="Lucas S."/>
            <person name="Salamov A.A."/>
            <person name="Bradshaw R.E."/>
            <person name="Ciuffetti L."/>
            <person name="Hamelin R.C."/>
            <person name="Kema G.H.J."/>
            <person name="Lawrence C."/>
            <person name="Scott J.A."/>
            <person name="Spatafora J.W."/>
            <person name="Turgeon B.G."/>
            <person name="de Wit P.J.G.M."/>
            <person name="Zhong S."/>
            <person name="Goodwin S.B."/>
            <person name="Grigoriev I.V."/>
        </authorList>
    </citation>
    <scope>NUCLEOTIDE SEQUENCE [LARGE SCALE GENOMIC DNA]</scope>
    <source>
        <strain evidence="4">C5 / ATCC 48332 / race O</strain>
    </source>
</reference>
<organism evidence="3 4">
    <name type="scientific">Cochliobolus heterostrophus (strain C5 / ATCC 48332 / race O)</name>
    <name type="common">Southern corn leaf blight fungus</name>
    <name type="synonym">Bipolaris maydis</name>
    <dbReference type="NCBI Taxonomy" id="701091"/>
    <lineage>
        <taxon>Eukaryota</taxon>
        <taxon>Fungi</taxon>
        <taxon>Dikarya</taxon>
        <taxon>Ascomycota</taxon>
        <taxon>Pezizomycotina</taxon>
        <taxon>Dothideomycetes</taxon>
        <taxon>Pleosporomycetidae</taxon>
        <taxon>Pleosporales</taxon>
        <taxon>Pleosporineae</taxon>
        <taxon>Pleosporaceae</taxon>
        <taxon>Bipolaris</taxon>
    </lineage>
</organism>
<evidence type="ECO:0000256" key="2">
    <source>
        <dbReference type="SAM" id="SignalP"/>
    </source>
</evidence>
<dbReference type="EMBL" id="KB445571">
    <property type="protein sequence ID" value="EMD94591.1"/>
    <property type="molecule type" value="Genomic_DNA"/>
</dbReference>
<keyword evidence="2" id="KW-0732">Signal</keyword>
<evidence type="ECO:0000313" key="4">
    <source>
        <dbReference type="Proteomes" id="UP000016936"/>
    </source>
</evidence>
<dbReference type="OMA" id="RDSCETG"/>
<dbReference type="HOGENOM" id="CLU_690790_0_0_1"/>
<dbReference type="Proteomes" id="UP000016936">
    <property type="component" value="Unassembled WGS sequence"/>
</dbReference>
<dbReference type="AlphaFoldDB" id="M2ULU4"/>
<reference evidence="4" key="2">
    <citation type="journal article" date="2013" name="PLoS Genet.">
        <title>Comparative genome structure, secondary metabolite, and effector coding capacity across Cochliobolus pathogens.</title>
        <authorList>
            <person name="Condon B.J."/>
            <person name="Leng Y."/>
            <person name="Wu D."/>
            <person name="Bushley K.E."/>
            <person name="Ohm R.A."/>
            <person name="Otillar R."/>
            <person name="Martin J."/>
            <person name="Schackwitz W."/>
            <person name="Grimwood J."/>
            <person name="MohdZainudin N."/>
            <person name="Xue C."/>
            <person name="Wang R."/>
            <person name="Manning V.A."/>
            <person name="Dhillon B."/>
            <person name="Tu Z.J."/>
            <person name="Steffenson B.J."/>
            <person name="Salamov A."/>
            <person name="Sun H."/>
            <person name="Lowry S."/>
            <person name="LaButti K."/>
            <person name="Han J."/>
            <person name="Copeland A."/>
            <person name="Lindquist E."/>
            <person name="Barry K."/>
            <person name="Schmutz J."/>
            <person name="Baker S.E."/>
            <person name="Ciuffetti L.M."/>
            <person name="Grigoriev I.V."/>
            <person name="Zhong S."/>
            <person name="Turgeon B.G."/>
        </authorList>
    </citation>
    <scope>NUCLEOTIDE SEQUENCE [LARGE SCALE GENOMIC DNA]</scope>
    <source>
        <strain evidence="4">C5 / ATCC 48332 / race O</strain>
    </source>
</reference>
<keyword evidence="4" id="KW-1185">Reference proteome</keyword>
<evidence type="ECO:0000256" key="1">
    <source>
        <dbReference type="SAM" id="MobiDB-lite"/>
    </source>
</evidence>
<feature type="signal peptide" evidence="2">
    <location>
        <begin position="1"/>
        <end position="17"/>
    </location>
</feature>
<gene>
    <name evidence="3" type="ORF">COCHEDRAFT_1027161</name>
</gene>